<sequence>MRGVVRHAGRRWALAGPLGWTAAVALANAADLGSVDATIDWPSLPAAAAIGLIGGGLAAAIRGAEPNDDRGWR</sequence>
<evidence type="ECO:0000313" key="4">
    <source>
        <dbReference type="Proteomes" id="UP000609651"/>
    </source>
</evidence>
<protein>
    <submittedName>
        <fullName evidence="3">Uncharacterized protein</fullName>
    </submittedName>
</protein>
<feature type="chain" id="PRO_5046954534" evidence="2">
    <location>
        <begin position="30"/>
        <end position="73"/>
    </location>
</feature>
<evidence type="ECO:0000313" key="3">
    <source>
        <dbReference type="EMBL" id="NNJ25762.1"/>
    </source>
</evidence>
<keyword evidence="1" id="KW-0472">Membrane</keyword>
<proteinExistence type="predicted"/>
<keyword evidence="4" id="KW-1185">Reference proteome</keyword>
<organism evidence="3 4">
    <name type="scientific">Alienimonas chondri</name>
    <dbReference type="NCBI Taxonomy" id="2681879"/>
    <lineage>
        <taxon>Bacteria</taxon>
        <taxon>Pseudomonadati</taxon>
        <taxon>Planctomycetota</taxon>
        <taxon>Planctomycetia</taxon>
        <taxon>Planctomycetales</taxon>
        <taxon>Planctomycetaceae</taxon>
        <taxon>Alienimonas</taxon>
    </lineage>
</organism>
<evidence type="ECO:0000256" key="2">
    <source>
        <dbReference type="SAM" id="SignalP"/>
    </source>
</evidence>
<accession>A0ABX1VCZ5</accession>
<dbReference type="EMBL" id="WTPX01000048">
    <property type="protein sequence ID" value="NNJ25762.1"/>
    <property type="molecule type" value="Genomic_DNA"/>
</dbReference>
<gene>
    <name evidence="3" type="ORF">LzC2_18360</name>
</gene>
<keyword evidence="2" id="KW-0732">Signal</keyword>
<evidence type="ECO:0000256" key="1">
    <source>
        <dbReference type="SAM" id="Phobius"/>
    </source>
</evidence>
<comment type="caution">
    <text evidence="3">The sequence shown here is derived from an EMBL/GenBank/DDBJ whole genome shotgun (WGS) entry which is preliminary data.</text>
</comment>
<keyword evidence="1" id="KW-0812">Transmembrane</keyword>
<reference evidence="3 4" key="1">
    <citation type="journal article" date="2020" name="Syst. Appl. Microbiol.">
        <title>Alienimonas chondri sp. nov., a novel planctomycete isolated from the biofilm of the red alga Chondrus crispus.</title>
        <authorList>
            <person name="Vitorino I."/>
            <person name="Albuquerque L."/>
            <person name="Wiegand S."/>
            <person name="Kallscheuer N."/>
            <person name="da Costa M.S."/>
            <person name="Lobo-da-Cunha A."/>
            <person name="Jogler C."/>
            <person name="Lage O.M."/>
        </authorList>
    </citation>
    <scope>NUCLEOTIDE SEQUENCE [LARGE SCALE GENOMIC DNA]</scope>
    <source>
        <strain evidence="3 4">LzC2</strain>
    </source>
</reference>
<name>A0ABX1VCZ5_9PLAN</name>
<feature type="signal peptide" evidence="2">
    <location>
        <begin position="1"/>
        <end position="29"/>
    </location>
</feature>
<feature type="transmembrane region" description="Helical" evidence="1">
    <location>
        <begin position="45"/>
        <end position="64"/>
    </location>
</feature>
<keyword evidence="1" id="KW-1133">Transmembrane helix</keyword>
<dbReference type="Proteomes" id="UP000609651">
    <property type="component" value="Unassembled WGS sequence"/>
</dbReference>